<keyword evidence="11" id="KW-1185">Reference proteome</keyword>
<proteinExistence type="predicted"/>
<dbReference type="Pfam" id="PF07669">
    <property type="entry name" value="Eco57I"/>
    <property type="match status" value="1"/>
</dbReference>
<dbReference type="InterPro" id="IPR011639">
    <property type="entry name" value="MethylTrfase_TaqI-like_dom"/>
</dbReference>
<dbReference type="GO" id="GO:0009307">
    <property type="term" value="P:DNA restriction-modification system"/>
    <property type="evidence" value="ECO:0007669"/>
    <property type="project" value="UniProtKB-KW"/>
</dbReference>
<dbReference type="RefSeq" id="WP_220200368.1">
    <property type="nucleotide sequence ID" value="NZ_BNJF01000012.1"/>
</dbReference>
<keyword evidence="2" id="KW-0489">Methyltransferase</keyword>
<dbReference type="EC" id="2.1.1.72" evidence="1"/>
<evidence type="ECO:0000256" key="2">
    <source>
        <dbReference type="ARBA" id="ARBA00022603"/>
    </source>
</evidence>
<keyword evidence="3" id="KW-0808">Transferase</keyword>
<dbReference type="InterPro" id="IPR029063">
    <property type="entry name" value="SAM-dependent_MTases_sf"/>
</dbReference>
<dbReference type="PANTHER" id="PTHR33841:SF1">
    <property type="entry name" value="DNA METHYLTRANSFERASE A"/>
    <property type="match status" value="1"/>
</dbReference>
<comment type="caution">
    <text evidence="10">The sequence shown here is derived from an EMBL/GenBank/DDBJ whole genome shotgun (WGS) entry which is preliminary data.</text>
</comment>
<evidence type="ECO:0000256" key="3">
    <source>
        <dbReference type="ARBA" id="ARBA00022679"/>
    </source>
</evidence>
<dbReference type="PANTHER" id="PTHR33841">
    <property type="entry name" value="DNA METHYLTRANSFERASE YEEA-RELATED"/>
    <property type="match status" value="1"/>
</dbReference>
<dbReference type="InterPro" id="IPR050953">
    <property type="entry name" value="N4_N6_ade-DNA_methylase"/>
</dbReference>
<feature type="domain" description="TaqI-like C-terminal specificity" evidence="9">
    <location>
        <begin position="905"/>
        <end position="1059"/>
    </location>
</feature>
<evidence type="ECO:0000256" key="6">
    <source>
        <dbReference type="ARBA" id="ARBA00023125"/>
    </source>
</evidence>
<keyword evidence="4" id="KW-0949">S-adenosyl-L-methionine</keyword>
<dbReference type="PRINTS" id="PR00507">
    <property type="entry name" value="N12N6MTFRASE"/>
</dbReference>
<comment type="catalytic activity">
    <reaction evidence="7">
        <text>a 2'-deoxyadenosine in DNA + S-adenosyl-L-methionine = an N(6)-methyl-2'-deoxyadenosine in DNA + S-adenosyl-L-homocysteine + H(+)</text>
        <dbReference type="Rhea" id="RHEA:15197"/>
        <dbReference type="Rhea" id="RHEA-COMP:12418"/>
        <dbReference type="Rhea" id="RHEA-COMP:12419"/>
        <dbReference type="ChEBI" id="CHEBI:15378"/>
        <dbReference type="ChEBI" id="CHEBI:57856"/>
        <dbReference type="ChEBI" id="CHEBI:59789"/>
        <dbReference type="ChEBI" id="CHEBI:90615"/>
        <dbReference type="ChEBI" id="CHEBI:90616"/>
        <dbReference type="EC" id="2.1.1.72"/>
    </reaction>
</comment>
<keyword evidence="6" id="KW-0238">DNA-binding</keyword>
<evidence type="ECO:0000256" key="5">
    <source>
        <dbReference type="ARBA" id="ARBA00022747"/>
    </source>
</evidence>
<evidence type="ECO:0000259" key="8">
    <source>
        <dbReference type="Pfam" id="PF07669"/>
    </source>
</evidence>
<dbReference type="PROSITE" id="PS00092">
    <property type="entry name" value="N6_MTASE"/>
    <property type="match status" value="1"/>
</dbReference>
<organism evidence="10 11">
    <name type="scientific">Ktedonospora formicarum</name>
    <dbReference type="NCBI Taxonomy" id="2778364"/>
    <lineage>
        <taxon>Bacteria</taxon>
        <taxon>Bacillati</taxon>
        <taxon>Chloroflexota</taxon>
        <taxon>Ktedonobacteria</taxon>
        <taxon>Ktedonobacterales</taxon>
        <taxon>Ktedonobacteraceae</taxon>
        <taxon>Ktedonospora</taxon>
    </lineage>
</organism>
<dbReference type="GO" id="GO:0032259">
    <property type="term" value="P:methylation"/>
    <property type="evidence" value="ECO:0007669"/>
    <property type="project" value="UniProtKB-KW"/>
</dbReference>
<sequence length="1140" mass="129851">MAARSSISPTLTKRDLETCTDITSVFTLFRKLRYPVEAMPIHVPFDIGDLPGNLRDGIHGRYPVAQIGGSQPGESLLSVTLFDLKGGARKSAIIRGVAQAWTRRFTGEHLLVFTMNDARGQQVIEHLAFVNTRRLGEGAHVRVKLHKLLVERSNPTRHDLDTLNRIVFPANGISAGQFYKLQCEAFDVERLTNTFYHEYARRFQLAQKRIRQDNPTIAAFAEPTRLHTFTQRLFGRVMFLYFLQKKGALNGDHQFIKSRYEAAWEQEENFYRFVLEPLFFQTLNMPRLEARSRFGRVPYLNGGLFAPDEEDYVGQVVLANELFDIRHQDGLLYFLENHNFTIEEDTPLEVEVALDPEMLGKVFENLLEEEERGKSGTFYTPRPVVTFMCREALAAYLTRQIHIANEPLGWLLDEAETGEPVRDKNGQPFLNTHSLPRSLREQVDRALEQVRVLDPAVGSGAFPLGMLALLVGVRRALFRVGGVSVEHQTPLVEGWKRNFIRDCLYGVDVRHEAIEIARLRLWLSLVVDADPFEMEPLPNLDFKLMAGDSLIETIDGTAIYPTRPDRKANQLSLVESETQRLIHNLRTLKEEYFQPSGSRSANVIKQEIVQTERAIVLAALREREQQNQERLDHLSKSLVNVLSTQANRAEIEALRHIIQITQQAMANLEAGKELPLFLYRLHFASIFEEKDGFDIVIANPPYVRHERIPQETLRTLKATYPNVQHGMADLYVYFYARALELLHDGGTLTFISSNKFFRAGYGKSLRALLASQTQMQIILDFGDAPVFDAAAYPCIVLTTKGKPAPDYFYRGLVTDNHIDLERLNTIFESSAQTLLQAQGVQPPASNSAVSALVQKLMLMGTPLGRYVNNKMYFGIKTGLNKAFMIDQETRNRLVAEDPRSAEIIKPLLRGRNVGRYVINSMGQSLIFTRRGIDIKQYPAIERYLSQFREDLQPRQPGKEGLGRKPGNYQWYEIQDSVDYYGHFKMPKIIYPDIAPRAEFSFDRSGAYPDATLFCIPTHAVYLTAMLNSNLLDFVLMQISPVIRGGFFRYKNLYMQQLPIVEPTLEDQTRLAALVDQLQALEGQGPEAVVMEREVDTIVYQTYGLSEEEIAEIERWHAGRRAQLGAGRRGQRDAVNKEVEV</sequence>
<dbReference type="GO" id="GO:0009007">
    <property type="term" value="F:site-specific DNA-methyltransferase (adenine-specific) activity"/>
    <property type="evidence" value="ECO:0007669"/>
    <property type="project" value="UniProtKB-EC"/>
</dbReference>
<dbReference type="InterPro" id="IPR002052">
    <property type="entry name" value="DNA_methylase_N6_adenine_CS"/>
</dbReference>
<keyword evidence="5" id="KW-0680">Restriction system</keyword>
<evidence type="ECO:0000256" key="7">
    <source>
        <dbReference type="ARBA" id="ARBA00047942"/>
    </source>
</evidence>
<dbReference type="Gene3D" id="3.40.50.150">
    <property type="entry name" value="Vaccinia Virus protein VP39"/>
    <property type="match status" value="1"/>
</dbReference>
<dbReference type="Pfam" id="PF12950">
    <property type="entry name" value="TaqI_C"/>
    <property type="match status" value="1"/>
</dbReference>
<evidence type="ECO:0000313" key="10">
    <source>
        <dbReference type="EMBL" id="GHO51455.1"/>
    </source>
</evidence>
<dbReference type="Proteomes" id="UP000612362">
    <property type="component" value="Unassembled WGS sequence"/>
</dbReference>
<protein>
    <recommendedName>
        <fullName evidence="1">site-specific DNA-methyltransferase (adenine-specific)</fullName>
        <ecNumber evidence="1">2.1.1.72</ecNumber>
    </recommendedName>
</protein>
<evidence type="ECO:0000256" key="4">
    <source>
        <dbReference type="ARBA" id="ARBA00022691"/>
    </source>
</evidence>
<evidence type="ECO:0000259" key="9">
    <source>
        <dbReference type="Pfam" id="PF12950"/>
    </source>
</evidence>
<dbReference type="InterPro" id="IPR025931">
    <property type="entry name" value="TaqI_C"/>
</dbReference>
<dbReference type="EMBL" id="BNJF01000012">
    <property type="protein sequence ID" value="GHO51455.1"/>
    <property type="molecule type" value="Genomic_DNA"/>
</dbReference>
<reference evidence="10" key="1">
    <citation type="submission" date="2020-10" db="EMBL/GenBank/DDBJ databases">
        <title>Taxonomic study of unclassified bacteria belonging to the class Ktedonobacteria.</title>
        <authorList>
            <person name="Yabe S."/>
            <person name="Wang C.M."/>
            <person name="Zheng Y."/>
            <person name="Sakai Y."/>
            <person name="Cavaletti L."/>
            <person name="Monciardini P."/>
            <person name="Donadio S."/>
        </authorList>
    </citation>
    <scope>NUCLEOTIDE SEQUENCE</scope>
    <source>
        <strain evidence="10">SOSP1-1</strain>
    </source>
</reference>
<accession>A0A8J3N050</accession>
<dbReference type="AlphaFoldDB" id="A0A8J3N050"/>
<name>A0A8J3N050_9CHLR</name>
<dbReference type="SUPFAM" id="SSF53335">
    <property type="entry name" value="S-adenosyl-L-methionine-dependent methyltransferases"/>
    <property type="match status" value="1"/>
</dbReference>
<evidence type="ECO:0000256" key="1">
    <source>
        <dbReference type="ARBA" id="ARBA00011900"/>
    </source>
</evidence>
<gene>
    <name evidence="10" type="ORF">KSX_96180</name>
</gene>
<evidence type="ECO:0000313" key="11">
    <source>
        <dbReference type="Proteomes" id="UP000612362"/>
    </source>
</evidence>
<dbReference type="GO" id="GO:0003677">
    <property type="term" value="F:DNA binding"/>
    <property type="evidence" value="ECO:0007669"/>
    <property type="project" value="UniProtKB-KW"/>
</dbReference>
<feature type="domain" description="Type II methyltransferase M.TaqI-like" evidence="8">
    <location>
        <begin position="503"/>
        <end position="787"/>
    </location>
</feature>